<keyword evidence="3" id="KW-1185">Reference proteome</keyword>
<comment type="caution">
    <text evidence="2">The sequence shown here is derived from an EMBL/GenBank/DDBJ whole genome shotgun (WGS) entry which is preliminary data.</text>
</comment>
<feature type="compositionally biased region" description="Polar residues" evidence="1">
    <location>
        <begin position="1"/>
        <end position="13"/>
    </location>
</feature>
<proteinExistence type="predicted"/>
<evidence type="ECO:0000313" key="2">
    <source>
        <dbReference type="EMBL" id="SAL87153.1"/>
    </source>
</evidence>
<dbReference type="AlphaFoldDB" id="A0A158L2H0"/>
<evidence type="ECO:0000256" key="1">
    <source>
        <dbReference type="SAM" id="MobiDB-lite"/>
    </source>
</evidence>
<dbReference type="OrthoDB" id="7272485at2"/>
<accession>A0A158L2H0</accession>
<dbReference type="RefSeq" id="WP_087650030.1">
    <property type="nucleotide sequence ID" value="NZ_FCON02000268.1"/>
</dbReference>
<feature type="region of interest" description="Disordered" evidence="1">
    <location>
        <begin position="1"/>
        <end position="24"/>
    </location>
</feature>
<sequence>MTLQKRPTHTARSTDAAEAFVEGAHDTVGKAPKLTRDKKQKISVELYPSFWRTSTRSRTSCT</sequence>
<protein>
    <submittedName>
        <fullName evidence="2">Uncharacterized protein</fullName>
    </submittedName>
</protein>
<gene>
    <name evidence="2" type="ORF">AWB68_08295</name>
</gene>
<dbReference type="Proteomes" id="UP000054770">
    <property type="component" value="Unassembled WGS sequence"/>
</dbReference>
<name>A0A158L2H0_9BURK</name>
<evidence type="ECO:0000313" key="3">
    <source>
        <dbReference type="Proteomes" id="UP000054770"/>
    </source>
</evidence>
<reference evidence="2" key="1">
    <citation type="submission" date="2016-01" db="EMBL/GenBank/DDBJ databases">
        <authorList>
            <person name="Peeters C."/>
        </authorList>
    </citation>
    <scope>NUCLEOTIDE SEQUENCE [LARGE SCALE GENOMIC DNA]</scope>
    <source>
        <strain evidence="2">LMG 22940</strain>
    </source>
</reference>
<dbReference type="EMBL" id="FCON02000268">
    <property type="protein sequence ID" value="SAL87153.1"/>
    <property type="molecule type" value="Genomic_DNA"/>
</dbReference>
<organism evidence="2 3">
    <name type="scientific">Caballeronia choica</name>
    <dbReference type="NCBI Taxonomy" id="326476"/>
    <lineage>
        <taxon>Bacteria</taxon>
        <taxon>Pseudomonadati</taxon>
        <taxon>Pseudomonadota</taxon>
        <taxon>Betaproteobacteria</taxon>
        <taxon>Burkholderiales</taxon>
        <taxon>Burkholderiaceae</taxon>
        <taxon>Caballeronia</taxon>
    </lineage>
</organism>